<evidence type="ECO:0000313" key="3">
    <source>
        <dbReference type="RefSeq" id="XP_033791687.1"/>
    </source>
</evidence>
<accession>A0A6P8PTW9</accession>
<proteinExistence type="predicted"/>
<dbReference type="RefSeq" id="XP_033791687.1">
    <property type="nucleotide sequence ID" value="XM_033935796.1"/>
</dbReference>
<dbReference type="GeneID" id="117356507"/>
<dbReference type="CTD" id="84306"/>
<name>A0A6P8PTW9_GEOSA</name>
<dbReference type="AlphaFoldDB" id="A0A6P8PTW9"/>
<dbReference type="Proteomes" id="UP000515159">
    <property type="component" value="Chromosome 1"/>
</dbReference>
<reference evidence="3" key="1">
    <citation type="submission" date="2025-08" db="UniProtKB">
        <authorList>
            <consortium name="RefSeq"/>
        </authorList>
    </citation>
    <scope>IDENTIFICATION</scope>
</reference>
<organism evidence="2 3">
    <name type="scientific">Geotrypetes seraphini</name>
    <name type="common">Gaboon caecilian</name>
    <name type="synonym">Caecilia seraphini</name>
    <dbReference type="NCBI Taxonomy" id="260995"/>
    <lineage>
        <taxon>Eukaryota</taxon>
        <taxon>Metazoa</taxon>
        <taxon>Chordata</taxon>
        <taxon>Craniata</taxon>
        <taxon>Vertebrata</taxon>
        <taxon>Euteleostomi</taxon>
        <taxon>Amphibia</taxon>
        <taxon>Gymnophiona</taxon>
        <taxon>Geotrypetes</taxon>
    </lineage>
</organism>
<evidence type="ECO:0000259" key="1">
    <source>
        <dbReference type="Pfam" id="PF04194"/>
    </source>
</evidence>
<dbReference type="InterPro" id="IPR052815">
    <property type="entry name" value="PDCD2-like_regulator"/>
</dbReference>
<dbReference type="GO" id="GO:0005737">
    <property type="term" value="C:cytoplasm"/>
    <property type="evidence" value="ECO:0007669"/>
    <property type="project" value="InterPro"/>
</dbReference>
<dbReference type="InParanoid" id="A0A6P8PTW9"/>
<dbReference type="KEGG" id="gsh:117356507"/>
<dbReference type="PANTHER" id="PTHR46421">
    <property type="entry name" value="PROGRAMMED CELL DEATH PROTEIN 2-LIKE"/>
    <property type="match status" value="1"/>
</dbReference>
<dbReference type="InterPro" id="IPR007320">
    <property type="entry name" value="PDCD2_C"/>
</dbReference>
<dbReference type="Pfam" id="PF04194">
    <property type="entry name" value="PDCD2_C"/>
    <property type="match status" value="1"/>
</dbReference>
<dbReference type="OrthoDB" id="366284at2759"/>
<dbReference type="FunCoup" id="A0A6P8PTW9">
    <property type="interactions" value="719"/>
</dbReference>
<dbReference type="PANTHER" id="PTHR46421:SF1">
    <property type="entry name" value="PROGRAMMED CELL DEATH PROTEIN 2-LIKE"/>
    <property type="match status" value="1"/>
</dbReference>
<sequence length="379" mass="42472">MADSAAASLSKPSVLLGLKDLPIHNGSAFSWDTSKIGNLPDTFPSITLIYPSCGICNSALVHIVQLYCPLEGSPFHRVINVFACGRKQCWGKSESWKVLRSQYLEVQGKEEPKSPSKQEAKLTIKDWCEDADDWGTHEEEVIGRTSTRVPNFNGSHSSKLCVDMECTAPLQGLALDEDIDVSVGALRSHTPVEGGLIMTSPVPQLQPYYIGVIEEQEYADCTDADHAQKLLKEYQQREGINLEEMMSESFADKAENETYEKSVGIRDHVFHKFMKRISTCPQQILRYSWNGQPIFITSSPLNNNKLVPACRSCKSVRIFEFQLMPALVSIIQGVDSDVSVEFGTVLVYSCQKSCWASDQQHPLEEFAFVQEDPDQRFFE</sequence>
<gene>
    <name evidence="3" type="primary">PDCD2L</name>
</gene>
<keyword evidence="2" id="KW-1185">Reference proteome</keyword>
<protein>
    <submittedName>
        <fullName evidence="3">Programmed cell death protein 2-like</fullName>
    </submittedName>
</protein>
<evidence type="ECO:0000313" key="2">
    <source>
        <dbReference type="Proteomes" id="UP000515159"/>
    </source>
</evidence>
<dbReference type="GO" id="GO:0006915">
    <property type="term" value="P:apoptotic process"/>
    <property type="evidence" value="ECO:0007669"/>
    <property type="project" value="TreeGrafter"/>
</dbReference>
<feature type="domain" description="Programmed cell death protein 2 C-terminal" evidence="1">
    <location>
        <begin position="267"/>
        <end position="371"/>
    </location>
</feature>